<keyword evidence="4" id="KW-1185">Reference proteome</keyword>
<feature type="chain" id="PRO_5004561251" evidence="2">
    <location>
        <begin position="18"/>
        <end position="266"/>
    </location>
</feature>
<gene>
    <name evidence="3" type="ORF">PDE_07267</name>
</gene>
<evidence type="ECO:0000256" key="2">
    <source>
        <dbReference type="SAM" id="SignalP"/>
    </source>
</evidence>
<dbReference type="AlphaFoldDB" id="S8BBQ8"/>
<feature type="compositionally biased region" description="Polar residues" evidence="1">
    <location>
        <begin position="78"/>
        <end position="88"/>
    </location>
</feature>
<dbReference type="HOGENOM" id="CLU_1046245_0_0_1"/>
<sequence length="266" mass="26849">MHATYLSLAALAVAVAAIPEVPIPSGNPFEGSYPFIAPGSSAVEDGDGFTPAYEAAMQAIEIVHAASYSKSVSANMAASRPTSSSSKATPIKPIDQQAESTGASQHKSPSGGSSMATPIPTAGDEHMEVYEYSSSMSAVVSYPSYPSSMASSASEVPATSESWPKDMDSTTTSSPTMTQHGMPTYGSLKPSSFITVATTSAHASMQASSNIHEGHMASASAASSARGAASSSSASLSPTSVASDATNMLGKIPVVGSLFSSLGFRA</sequence>
<evidence type="ECO:0000313" key="3">
    <source>
        <dbReference type="EMBL" id="EPS32307.1"/>
    </source>
</evidence>
<feature type="signal peptide" evidence="2">
    <location>
        <begin position="1"/>
        <end position="17"/>
    </location>
</feature>
<feature type="compositionally biased region" description="Low complexity" evidence="1">
    <location>
        <begin position="169"/>
        <end position="178"/>
    </location>
</feature>
<dbReference type="Proteomes" id="UP000019376">
    <property type="component" value="Unassembled WGS sequence"/>
</dbReference>
<evidence type="ECO:0000313" key="4">
    <source>
        <dbReference type="Proteomes" id="UP000019376"/>
    </source>
</evidence>
<feature type="region of interest" description="Disordered" evidence="1">
    <location>
        <begin position="78"/>
        <end position="121"/>
    </location>
</feature>
<feature type="compositionally biased region" description="Polar residues" evidence="1">
    <location>
        <begin position="97"/>
        <end position="116"/>
    </location>
</feature>
<name>S8BBQ8_PENO1</name>
<dbReference type="EMBL" id="KB644414">
    <property type="protein sequence ID" value="EPS32307.1"/>
    <property type="molecule type" value="Genomic_DNA"/>
</dbReference>
<proteinExistence type="predicted"/>
<accession>S8BBQ8</accession>
<dbReference type="OrthoDB" id="10622358at2759"/>
<evidence type="ECO:0000256" key="1">
    <source>
        <dbReference type="SAM" id="MobiDB-lite"/>
    </source>
</evidence>
<reference evidence="3 4" key="1">
    <citation type="journal article" date="2013" name="PLoS ONE">
        <title>Genomic and secretomic analyses reveal unique features of the lignocellulolytic enzyme system of Penicillium decumbens.</title>
        <authorList>
            <person name="Liu G."/>
            <person name="Zhang L."/>
            <person name="Wei X."/>
            <person name="Zou G."/>
            <person name="Qin Y."/>
            <person name="Ma L."/>
            <person name="Li J."/>
            <person name="Zheng H."/>
            <person name="Wang S."/>
            <person name="Wang C."/>
            <person name="Xun L."/>
            <person name="Zhao G.-P."/>
            <person name="Zhou Z."/>
            <person name="Qu Y."/>
        </authorList>
    </citation>
    <scope>NUCLEOTIDE SEQUENCE [LARGE SCALE GENOMIC DNA]</scope>
    <source>
        <strain evidence="4">114-2 / CGMCC 5302</strain>
    </source>
</reference>
<feature type="region of interest" description="Disordered" evidence="1">
    <location>
        <begin position="150"/>
        <end position="183"/>
    </location>
</feature>
<keyword evidence="2" id="KW-0732">Signal</keyword>
<organism evidence="3 4">
    <name type="scientific">Penicillium oxalicum (strain 114-2 / CGMCC 5302)</name>
    <name type="common">Penicillium decumbens</name>
    <dbReference type="NCBI Taxonomy" id="933388"/>
    <lineage>
        <taxon>Eukaryota</taxon>
        <taxon>Fungi</taxon>
        <taxon>Dikarya</taxon>
        <taxon>Ascomycota</taxon>
        <taxon>Pezizomycotina</taxon>
        <taxon>Eurotiomycetes</taxon>
        <taxon>Eurotiomycetidae</taxon>
        <taxon>Eurotiales</taxon>
        <taxon>Aspergillaceae</taxon>
        <taxon>Penicillium</taxon>
    </lineage>
</organism>
<protein>
    <submittedName>
        <fullName evidence="3">Uncharacterized protein</fullName>
    </submittedName>
</protein>